<dbReference type="PROSITE" id="PS00076">
    <property type="entry name" value="PYRIDINE_REDOX_1"/>
    <property type="match status" value="1"/>
</dbReference>
<dbReference type="InterPro" id="IPR004099">
    <property type="entry name" value="Pyr_nucl-diS_OxRdtase_dimer"/>
</dbReference>
<dbReference type="InterPro" id="IPR023753">
    <property type="entry name" value="FAD/NAD-binding_dom"/>
</dbReference>
<evidence type="ECO:0000256" key="9">
    <source>
        <dbReference type="RuleBase" id="RU003691"/>
    </source>
</evidence>
<keyword evidence="14" id="KW-1185">Reference proteome</keyword>
<dbReference type="EMBL" id="JAKGUD010000001">
    <property type="protein sequence ID" value="MCF4141410.1"/>
    <property type="molecule type" value="Genomic_DNA"/>
</dbReference>
<evidence type="ECO:0000259" key="11">
    <source>
        <dbReference type="Pfam" id="PF02852"/>
    </source>
</evidence>
<comment type="similarity">
    <text evidence="2 9">Belongs to the class-I pyridine nucleotide-disulfide oxidoreductase family.</text>
</comment>
<dbReference type="Gene3D" id="3.30.390.30">
    <property type="match status" value="1"/>
</dbReference>
<evidence type="ECO:0000256" key="6">
    <source>
        <dbReference type="ARBA" id="ARBA00023002"/>
    </source>
</evidence>
<keyword evidence="10" id="KW-0812">Transmembrane</keyword>
<evidence type="ECO:0000256" key="7">
    <source>
        <dbReference type="ARBA" id="ARBA00023157"/>
    </source>
</evidence>
<evidence type="ECO:0000256" key="5">
    <source>
        <dbReference type="ARBA" id="ARBA00022857"/>
    </source>
</evidence>
<dbReference type="PANTHER" id="PTHR43014:SF4">
    <property type="entry name" value="PYRIDINE NUCLEOTIDE-DISULFIDE OXIDOREDUCTASE RCLA-RELATED"/>
    <property type="match status" value="1"/>
</dbReference>
<keyword evidence="4 9" id="KW-0274">FAD</keyword>
<comment type="caution">
    <text evidence="13">The sequence shown here is derived from an EMBL/GenBank/DDBJ whole genome shotgun (WGS) entry which is preliminary data.</text>
</comment>
<evidence type="ECO:0000313" key="14">
    <source>
        <dbReference type="Proteomes" id="UP001200430"/>
    </source>
</evidence>
<name>A0ABS9ENG1_9BACT</name>
<dbReference type="InterPro" id="IPR012999">
    <property type="entry name" value="Pyr_OxRdtase_I_AS"/>
</dbReference>
<dbReference type="PRINTS" id="PR00411">
    <property type="entry name" value="PNDRDTASEI"/>
</dbReference>
<dbReference type="Gene3D" id="3.50.50.60">
    <property type="entry name" value="FAD/NAD(P)-binding domain"/>
    <property type="match status" value="2"/>
</dbReference>
<keyword evidence="7" id="KW-1015">Disulfide bond</keyword>
<dbReference type="Proteomes" id="UP001200430">
    <property type="component" value="Unassembled WGS sequence"/>
</dbReference>
<keyword evidence="5" id="KW-0521">NADP</keyword>
<keyword evidence="10" id="KW-1133">Transmembrane helix</keyword>
<dbReference type="Pfam" id="PF07992">
    <property type="entry name" value="Pyr_redox_2"/>
    <property type="match status" value="1"/>
</dbReference>
<dbReference type="PANTHER" id="PTHR43014">
    <property type="entry name" value="MERCURIC REDUCTASE"/>
    <property type="match status" value="1"/>
</dbReference>
<protein>
    <submittedName>
        <fullName evidence="13">NAD(P)/FAD-dependent oxidoreductase</fullName>
    </submittedName>
</protein>
<dbReference type="InterPro" id="IPR036188">
    <property type="entry name" value="FAD/NAD-bd_sf"/>
</dbReference>
<accession>A0ABS9ENG1</accession>
<proteinExistence type="inferred from homology"/>
<sequence>MKNYDLIVIGMGPAGMAVSAMGVSMGLNVLSIERRKIGGECLNCGCIPSKALLKGAEAFHGLKRLSSYGIDIDADILKISPMSVVRDKIDAINSKKTMKMFEKVSLVSGEAVLDGPDAVRVNGRTYRGKRIFIATGTSPAIPPIPGLKDLPDILTNENLFQLEEIPKSMTIIGGGAIGSEMGQAFARLGTNVTIVHMDPHLVPTGDEAAGCLLEKVMVEEGVTVRNSASIDRVEKRDGSFFLYSGDDVFESEKLLVAAGRVPSISGLRLGEIGVNHDKKGISVDQRMRTSVKNIYAVGDCNGQYLLSHAAMHQGMLAFMDALSPFSLPWTCRDRYVVPWAVFTEPEIAQVGITEKEASKRGLNYDVCEKKYSSYGRTVADGHPEGFVKIIVGKSGKILGATVVGEGASELIQEWTMAIQDRRRMTHIMMTQHPFPSVGTINKMVAEEWMMSKMRSPILGKLARFILR</sequence>
<evidence type="ECO:0000256" key="8">
    <source>
        <dbReference type="ARBA" id="ARBA00023284"/>
    </source>
</evidence>
<comment type="cofactor">
    <cofactor evidence="1">
        <name>FAD</name>
        <dbReference type="ChEBI" id="CHEBI:57692"/>
    </cofactor>
</comment>
<dbReference type="RefSeq" id="WP_236097790.1">
    <property type="nucleotide sequence ID" value="NZ_JAKGUD010000001.1"/>
</dbReference>
<dbReference type="InterPro" id="IPR016156">
    <property type="entry name" value="FAD/NAD-linked_Rdtase_dimer_sf"/>
</dbReference>
<keyword evidence="3 9" id="KW-0285">Flavoprotein</keyword>
<evidence type="ECO:0000313" key="13">
    <source>
        <dbReference type="EMBL" id="MCF4141410.1"/>
    </source>
</evidence>
<dbReference type="SUPFAM" id="SSF51905">
    <property type="entry name" value="FAD/NAD(P)-binding domain"/>
    <property type="match status" value="1"/>
</dbReference>
<keyword evidence="6 9" id="KW-0560">Oxidoreductase</keyword>
<evidence type="ECO:0000256" key="1">
    <source>
        <dbReference type="ARBA" id="ARBA00001974"/>
    </source>
</evidence>
<dbReference type="PRINTS" id="PR00368">
    <property type="entry name" value="FADPNR"/>
</dbReference>
<dbReference type="InterPro" id="IPR001100">
    <property type="entry name" value="Pyr_nuc-diS_OxRdtase"/>
</dbReference>
<reference evidence="13 14" key="1">
    <citation type="submission" date="2022-01" db="EMBL/GenBank/DDBJ databases">
        <title>Dethiosulfovibrio faecalis sp. nov., a novel proteolytic, non-sulfur-reducing bacterium isolated from a marine aquaculture solid waste bioreactor.</title>
        <authorList>
            <person name="Grabowski S."/>
            <person name="Apolinario E."/>
            <person name="Schneider N."/>
            <person name="Marshall C.W."/>
            <person name="Sowers K.R."/>
        </authorList>
    </citation>
    <scope>NUCLEOTIDE SEQUENCE [LARGE SCALE GENOMIC DNA]</scope>
    <source>
        <strain evidence="13 14">DSM 12537</strain>
    </source>
</reference>
<dbReference type="PIRSF" id="PIRSF000350">
    <property type="entry name" value="Mercury_reductase_MerA"/>
    <property type="match status" value="1"/>
</dbReference>
<evidence type="ECO:0000256" key="10">
    <source>
        <dbReference type="SAM" id="Phobius"/>
    </source>
</evidence>
<dbReference type="Pfam" id="PF02852">
    <property type="entry name" value="Pyr_redox_dim"/>
    <property type="match status" value="1"/>
</dbReference>
<evidence type="ECO:0000259" key="12">
    <source>
        <dbReference type="Pfam" id="PF07992"/>
    </source>
</evidence>
<feature type="domain" description="Pyridine nucleotide-disulphide oxidoreductase dimerisation" evidence="11">
    <location>
        <begin position="337"/>
        <end position="438"/>
    </location>
</feature>
<keyword evidence="10" id="KW-0472">Membrane</keyword>
<feature type="domain" description="FAD/NAD(P)-binding" evidence="12">
    <location>
        <begin position="4"/>
        <end position="314"/>
    </location>
</feature>
<evidence type="ECO:0000256" key="3">
    <source>
        <dbReference type="ARBA" id="ARBA00022630"/>
    </source>
</evidence>
<evidence type="ECO:0000256" key="2">
    <source>
        <dbReference type="ARBA" id="ARBA00007532"/>
    </source>
</evidence>
<keyword evidence="8 9" id="KW-0676">Redox-active center</keyword>
<evidence type="ECO:0000256" key="4">
    <source>
        <dbReference type="ARBA" id="ARBA00022827"/>
    </source>
</evidence>
<dbReference type="SUPFAM" id="SSF55424">
    <property type="entry name" value="FAD/NAD-linked reductases, dimerisation (C-terminal) domain"/>
    <property type="match status" value="1"/>
</dbReference>
<feature type="transmembrane region" description="Helical" evidence="10">
    <location>
        <begin position="6"/>
        <end position="30"/>
    </location>
</feature>
<organism evidence="13 14">
    <name type="scientific">Dethiosulfovibrio marinus</name>
    <dbReference type="NCBI Taxonomy" id="133532"/>
    <lineage>
        <taxon>Bacteria</taxon>
        <taxon>Thermotogati</taxon>
        <taxon>Synergistota</taxon>
        <taxon>Synergistia</taxon>
        <taxon>Synergistales</taxon>
        <taxon>Dethiosulfovibrionaceae</taxon>
        <taxon>Dethiosulfovibrio</taxon>
    </lineage>
</organism>
<gene>
    <name evidence="13" type="ORF">L2W38_01075</name>
</gene>